<dbReference type="InterPro" id="IPR029063">
    <property type="entry name" value="SAM-dependent_MTases_sf"/>
</dbReference>
<evidence type="ECO:0000259" key="6">
    <source>
        <dbReference type="Pfam" id="PF08100"/>
    </source>
</evidence>
<keyword evidence="2" id="KW-0808">Transferase</keyword>
<dbReference type="Proteomes" id="UP000799776">
    <property type="component" value="Unassembled WGS sequence"/>
</dbReference>
<dbReference type="Pfam" id="PF08100">
    <property type="entry name" value="Dimerisation"/>
    <property type="match status" value="1"/>
</dbReference>
<comment type="caution">
    <text evidence="7">The sequence shown here is derived from an EMBL/GenBank/DDBJ whole genome shotgun (WGS) entry which is preliminary data.</text>
</comment>
<dbReference type="InterPro" id="IPR016461">
    <property type="entry name" value="COMT-like"/>
</dbReference>
<dbReference type="Gene3D" id="3.40.50.150">
    <property type="entry name" value="Vaccinia Virus protein VP39"/>
    <property type="match status" value="1"/>
</dbReference>
<dbReference type="Pfam" id="PF00891">
    <property type="entry name" value="Methyltransf_2"/>
    <property type="match status" value="1"/>
</dbReference>
<feature type="domain" description="O-methyltransferase dimerisation" evidence="6">
    <location>
        <begin position="50"/>
        <end position="123"/>
    </location>
</feature>
<reference evidence="7" key="1">
    <citation type="journal article" date="2020" name="Stud. Mycol.">
        <title>101 Dothideomycetes genomes: a test case for predicting lifestyles and emergence of pathogens.</title>
        <authorList>
            <person name="Haridas S."/>
            <person name="Albert R."/>
            <person name="Binder M."/>
            <person name="Bloem J."/>
            <person name="Labutti K."/>
            <person name="Salamov A."/>
            <person name="Andreopoulos B."/>
            <person name="Baker S."/>
            <person name="Barry K."/>
            <person name="Bills G."/>
            <person name="Bluhm B."/>
            <person name="Cannon C."/>
            <person name="Castanera R."/>
            <person name="Culley D."/>
            <person name="Daum C."/>
            <person name="Ezra D."/>
            <person name="Gonzalez J."/>
            <person name="Henrissat B."/>
            <person name="Kuo A."/>
            <person name="Liang C."/>
            <person name="Lipzen A."/>
            <person name="Lutzoni F."/>
            <person name="Magnuson J."/>
            <person name="Mondo S."/>
            <person name="Nolan M."/>
            <person name="Ohm R."/>
            <person name="Pangilinan J."/>
            <person name="Park H.-J."/>
            <person name="Ramirez L."/>
            <person name="Alfaro M."/>
            <person name="Sun H."/>
            <person name="Tritt A."/>
            <person name="Yoshinaga Y."/>
            <person name="Zwiers L.-H."/>
            <person name="Turgeon B."/>
            <person name="Goodwin S."/>
            <person name="Spatafora J."/>
            <person name="Crous P."/>
            <person name="Grigoriev I."/>
        </authorList>
    </citation>
    <scope>NUCLEOTIDE SEQUENCE</scope>
    <source>
        <strain evidence="7">CBS 121410</strain>
    </source>
</reference>
<feature type="domain" description="O-methyltransferase C-terminal" evidence="5">
    <location>
        <begin position="227"/>
        <end position="371"/>
    </location>
</feature>
<dbReference type="OrthoDB" id="1535081at2759"/>
<dbReference type="SUPFAM" id="SSF46785">
    <property type="entry name" value="Winged helix' DNA-binding domain"/>
    <property type="match status" value="1"/>
</dbReference>
<organism evidence="7 8">
    <name type="scientific">Saccharata proteae CBS 121410</name>
    <dbReference type="NCBI Taxonomy" id="1314787"/>
    <lineage>
        <taxon>Eukaryota</taxon>
        <taxon>Fungi</taxon>
        <taxon>Dikarya</taxon>
        <taxon>Ascomycota</taxon>
        <taxon>Pezizomycotina</taxon>
        <taxon>Dothideomycetes</taxon>
        <taxon>Dothideomycetes incertae sedis</taxon>
        <taxon>Botryosphaeriales</taxon>
        <taxon>Saccharataceae</taxon>
        <taxon>Saccharata</taxon>
    </lineage>
</organism>
<dbReference type="GO" id="GO:0032259">
    <property type="term" value="P:methylation"/>
    <property type="evidence" value="ECO:0007669"/>
    <property type="project" value="UniProtKB-KW"/>
</dbReference>
<evidence type="ECO:0000256" key="3">
    <source>
        <dbReference type="ARBA" id="ARBA00022691"/>
    </source>
</evidence>
<dbReference type="InterPro" id="IPR036390">
    <property type="entry name" value="WH_DNA-bd_sf"/>
</dbReference>
<protein>
    <submittedName>
        <fullName evidence="7">O-methyltransferase</fullName>
    </submittedName>
</protein>
<keyword evidence="8" id="KW-1185">Reference proteome</keyword>
<keyword evidence="3" id="KW-0949">S-adenosyl-L-methionine</keyword>
<sequence length="412" mass="45258">MSSSKVSKLSTELQSTVNAGEGLDKAARMKTLMLAKQIISEVSEPEDTVMELVMSFPKIGALRLLMEWEVFDQIPASGSISYSDLGTAVNADVAVLRRICWALVSTSLLAQPTPTTLAHTPHSLIFRSTTTHANLFKGLVDRGLRPFTFWPSYFAAYGRREPGAPTPSPYGHAFGQPDKTFWDLLQGRELTEFNRQMEHGDRMMPVAGMFPFEWIKENEGLVEGTTALVVDVGGGRGRTLAQVMESGGVPGDRCVLQDQKSVVDEAERLDVERLRGVTMMGHDFFEPQPVTGALVYILRRILHDWPTAHARRILARLRPALAHHSRILICEQIVTNPPAPITAAADLMMVNLCAKERTLDEWDSLVQSAGLEIKKVWRGEEGSPAGILEVVRGGEVDVEGVERGVEGSAMVG</sequence>
<gene>
    <name evidence="7" type="ORF">K490DRAFT_42223</name>
</gene>
<dbReference type="InterPro" id="IPR036388">
    <property type="entry name" value="WH-like_DNA-bd_sf"/>
</dbReference>
<evidence type="ECO:0000259" key="5">
    <source>
        <dbReference type="Pfam" id="PF00891"/>
    </source>
</evidence>
<dbReference type="Gene3D" id="1.10.10.10">
    <property type="entry name" value="Winged helix-like DNA-binding domain superfamily/Winged helix DNA-binding domain"/>
    <property type="match status" value="1"/>
</dbReference>
<proteinExistence type="predicted"/>
<evidence type="ECO:0000256" key="4">
    <source>
        <dbReference type="PIRSR" id="PIRSR005739-1"/>
    </source>
</evidence>
<evidence type="ECO:0000256" key="2">
    <source>
        <dbReference type="ARBA" id="ARBA00022679"/>
    </source>
</evidence>
<dbReference type="PROSITE" id="PS51683">
    <property type="entry name" value="SAM_OMT_II"/>
    <property type="match status" value="1"/>
</dbReference>
<evidence type="ECO:0000313" key="7">
    <source>
        <dbReference type="EMBL" id="KAF2087443.1"/>
    </source>
</evidence>
<dbReference type="EMBL" id="ML978720">
    <property type="protein sequence ID" value="KAF2087443.1"/>
    <property type="molecule type" value="Genomic_DNA"/>
</dbReference>
<keyword evidence="1" id="KW-0489">Methyltransferase</keyword>
<evidence type="ECO:0000313" key="8">
    <source>
        <dbReference type="Proteomes" id="UP000799776"/>
    </source>
</evidence>
<dbReference type="SUPFAM" id="SSF53335">
    <property type="entry name" value="S-adenosyl-L-methionine-dependent methyltransferases"/>
    <property type="match status" value="1"/>
</dbReference>
<dbReference type="InterPro" id="IPR001077">
    <property type="entry name" value="COMT_C"/>
</dbReference>
<dbReference type="GO" id="GO:0008171">
    <property type="term" value="F:O-methyltransferase activity"/>
    <property type="evidence" value="ECO:0007669"/>
    <property type="project" value="InterPro"/>
</dbReference>
<accession>A0A9P4HX34</accession>
<name>A0A9P4HX34_9PEZI</name>
<dbReference type="AlphaFoldDB" id="A0A9P4HX34"/>
<feature type="active site" description="Proton acceptor" evidence="4">
    <location>
        <position position="303"/>
    </location>
</feature>
<dbReference type="InterPro" id="IPR012967">
    <property type="entry name" value="COMT_dimerisation"/>
</dbReference>
<dbReference type="PIRSF" id="PIRSF005739">
    <property type="entry name" value="O-mtase"/>
    <property type="match status" value="1"/>
</dbReference>
<evidence type="ECO:0000256" key="1">
    <source>
        <dbReference type="ARBA" id="ARBA00022603"/>
    </source>
</evidence>
<dbReference type="PANTHER" id="PTHR43712">
    <property type="entry name" value="PUTATIVE (AFU_ORTHOLOGUE AFUA_4G14580)-RELATED"/>
    <property type="match status" value="1"/>
</dbReference>
<dbReference type="PANTHER" id="PTHR43712:SF5">
    <property type="entry name" value="O-METHYLTRANSFERASE ASQN-RELATED"/>
    <property type="match status" value="1"/>
</dbReference>